<dbReference type="InterPro" id="IPR036291">
    <property type="entry name" value="NAD(P)-bd_dom_sf"/>
</dbReference>
<dbReference type="RefSeq" id="WP_179652689.1">
    <property type="nucleotide sequence ID" value="NZ_JACBZM010000002.1"/>
</dbReference>
<dbReference type="Gene3D" id="3.40.50.720">
    <property type="entry name" value="NAD(P)-binding Rossmann-like Domain"/>
    <property type="match status" value="1"/>
</dbReference>
<dbReference type="PRINTS" id="PR00081">
    <property type="entry name" value="GDHRDH"/>
</dbReference>
<dbReference type="Pfam" id="PF13561">
    <property type="entry name" value="adh_short_C2"/>
    <property type="match status" value="1"/>
</dbReference>
<dbReference type="GO" id="GO:0016491">
    <property type="term" value="F:oxidoreductase activity"/>
    <property type="evidence" value="ECO:0007669"/>
    <property type="project" value="UniProtKB-KW"/>
</dbReference>
<dbReference type="AlphaFoldDB" id="A0A7Z0CQV1"/>
<dbReference type="SUPFAM" id="SSF51735">
    <property type="entry name" value="NAD(P)-binding Rossmann-fold domains"/>
    <property type="match status" value="1"/>
</dbReference>
<proteinExistence type="inferred from homology"/>
<dbReference type="InterPro" id="IPR002347">
    <property type="entry name" value="SDR_fam"/>
</dbReference>
<dbReference type="InterPro" id="IPR051122">
    <property type="entry name" value="SDR_DHRS6-like"/>
</dbReference>
<organism evidence="3 4">
    <name type="scientific">Nocardioides aromaticivorans</name>
    <dbReference type="NCBI Taxonomy" id="200618"/>
    <lineage>
        <taxon>Bacteria</taxon>
        <taxon>Bacillati</taxon>
        <taxon>Actinomycetota</taxon>
        <taxon>Actinomycetes</taxon>
        <taxon>Propionibacteriales</taxon>
        <taxon>Nocardioidaceae</taxon>
        <taxon>Nocardioides</taxon>
    </lineage>
</organism>
<name>A0A7Z0CQV1_9ACTN</name>
<accession>A0A7Z0CQV1</accession>
<dbReference type="Proteomes" id="UP000562045">
    <property type="component" value="Unassembled WGS sequence"/>
</dbReference>
<comment type="caution">
    <text evidence="3">The sequence shown here is derived from an EMBL/GenBank/DDBJ whole genome shotgun (WGS) entry which is preliminary data.</text>
</comment>
<dbReference type="EMBL" id="JACBZM010000002">
    <property type="protein sequence ID" value="NYI47788.1"/>
    <property type="molecule type" value="Genomic_DNA"/>
</dbReference>
<dbReference type="NCBIfam" id="NF005559">
    <property type="entry name" value="PRK07231.1"/>
    <property type="match status" value="1"/>
</dbReference>
<gene>
    <name evidence="3" type="ORF">BJ993_004934</name>
</gene>
<dbReference type="FunFam" id="3.40.50.720:FF:000084">
    <property type="entry name" value="Short-chain dehydrogenase reductase"/>
    <property type="match status" value="1"/>
</dbReference>
<sequence>MNRLADKVAVITGAASGQGRAAALLFAREGANVIIADFDEEGGRLVAQTIVTEGGNASFFRVDVTSEDEVAALIQHTVEAHHQIDVMYNNAGLVRMAPIADLPTEDWDFTVLFELTQVYYGCKYALREMKRRGSGVIINTASTSGIVGIPTHGPHAATKAGVIGLTRSIAVDYGANGIRCNAIAPGFVPFTKQTADLSNDPFIEMMLGVQPLKRPGTPDDIAAAALFLASDESSWITGQVLAVDGGHTAM</sequence>
<dbReference type="CDD" id="cd05233">
    <property type="entry name" value="SDR_c"/>
    <property type="match status" value="1"/>
</dbReference>
<dbReference type="PANTHER" id="PTHR43477:SF1">
    <property type="entry name" value="DIHYDROANTICAPSIN 7-DEHYDROGENASE"/>
    <property type="match status" value="1"/>
</dbReference>
<comment type="similarity">
    <text evidence="1">Belongs to the short-chain dehydrogenases/reductases (SDR) family.</text>
</comment>
<reference evidence="3 4" key="1">
    <citation type="submission" date="2020-07" db="EMBL/GenBank/DDBJ databases">
        <title>Sequencing the genomes of 1000 actinobacteria strains.</title>
        <authorList>
            <person name="Klenk H.-P."/>
        </authorList>
    </citation>
    <scope>NUCLEOTIDE SEQUENCE [LARGE SCALE GENOMIC DNA]</scope>
    <source>
        <strain evidence="3 4">DSM 15131</strain>
    </source>
</reference>
<protein>
    <submittedName>
        <fullName evidence="3">NAD(P)-dependent dehydrogenase (Short-subunit alcohol dehydrogenase family)</fullName>
    </submittedName>
</protein>
<evidence type="ECO:0000256" key="2">
    <source>
        <dbReference type="ARBA" id="ARBA00023002"/>
    </source>
</evidence>
<dbReference type="PANTHER" id="PTHR43477">
    <property type="entry name" value="DIHYDROANTICAPSIN 7-DEHYDROGENASE"/>
    <property type="match status" value="1"/>
</dbReference>
<evidence type="ECO:0000313" key="3">
    <source>
        <dbReference type="EMBL" id="NYI47788.1"/>
    </source>
</evidence>
<keyword evidence="2" id="KW-0560">Oxidoreductase</keyword>
<dbReference type="PRINTS" id="PR00080">
    <property type="entry name" value="SDRFAMILY"/>
</dbReference>
<evidence type="ECO:0000256" key="1">
    <source>
        <dbReference type="ARBA" id="ARBA00006484"/>
    </source>
</evidence>
<evidence type="ECO:0000313" key="4">
    <source>
        <dbReference type="Proteomes" id="UP000562045"/>
    </source>
</evidence>